<evidence type="ECO:0000313" key="1">
    <source>
        <dbReference type="EMBL" id="KAI8429225.1"/>
    </source>
</evidence>
<reference evidence="1 2" key="1">
    <citation type="journal article" date="2022" name="Genome Biol. Evol.">
        <title>The Spruce Budworm Genome: Reconstructing the Evolutionary History of Antifreeze Proteins.</title>
        <authorList>
            <person name="Beliveau C."/>
            <person name="Gagne P."/>
            <person name="Picq S."/>
            <person name="Vernygora O."/>
            <person name="Keeling C.I."/>
            <person name="Pinkney K."/>
            <person name="Doucet D."/>
            <person name="Wen F."/>
            <person name="Johnston J.S."/>
            <person name="Maaroufi H."/>
            <person name="Boyle B."/>
            <person name="Laroche J."/>
            <person name="Dewar K."/>
            <person name="Juretic N."/>
            <person name="Blackburn G."/>
            <person name="Nisole A."/>
            <person name="Brunet B."/>
            <person name="Brandao M."/>
            <person name="Lumley L."/>
            <person name="Duan J."/>
            <person name="Quan G."/>
            <person name="Lucarotti C.J."/>
            <person name="Roe A.D."/>
            <person name="Sperling F.A.H."/>
            <person name="Levesque R.C."/>
            <person name="Cusson M."/>
        </authorList>
    </citation>
    <scope>NUCLEOTIDE SEQUENCE [LARGE SCALE GENOMIC DNA]</scope>
    <source>
        <strain evidence="1">Glfc:IPQL:Cfum</strain>
    </source>
</reference>
<comment type="caution">
    <text evidence="1">The sequence shown here is derived from an EMBL/GenBank/DDBJ whole genome shotgun (WGS) entry which is preliminary data.</text>
</comment>
<name>A0ACC0JYN8_CHOFU</name>
<gene>
    <name evidence="1" type="ORF">MSG28_007750</name>
</gene>
<proteinExistence type="predicted"/>
<evidence type="ECO:0000313" key="2">
    <source>
        <dbReference type="Proteomes" id="UP001064048"/>
    </source>
</evidence>
<sequence>MSVRNAASEPSTNDTLFSGDIDSKMQQAHRAGTLKQSNKSHKSRHRSKRGISAAVKGKVNAKEFVRRNRHILKKDERRHQALQIRRNKREEVLSKKRALGGTRNPPFLVCVVPLNAQLDVQSALAILRTCSEGAVVTQSDNGILHIGLPNFKQRFSFICPEIDNDFALLDVLKIADTVLYVSSALDEPVDEWGEKVLALSMAQGMPTPVVAAMDIEGVNPKKRTTEKQNVQKLVSKWLPEEKIMQLDKSSDGLNVLRRIGNQKRNVLHHREKRPYMLAESYEYVADAEGESGTLKVSGYLRGMPLDVNGLVHVTGLGDFQMSRIDGHEDPHPLMLGKENSNPDKMEAEVVKVSILQVADPAKQESLVSENVPDPMDAEQTWPTEEEIAQANAETNKTKKVKKVPKGWSSYQAAWIVESDAEGEGSDGSEEEDDDEDDEFMSCEESSSEKEEDAENDFESVTESEMGPTDDRYDATIDAEEEHELIKRLAAARQDAQFPDEVDTPQHLPARERFVRYRGLESFRHQLTYSPPQQRDFGRIGIVVDCTKGPINRSSPWDPKENLPADFARIFQFENYDRTRRRVFKEKEDSLINTYGFYVTIHIANVRQDLWKSFHSANKTAPLSVFGLLPHEHKMSLMNVVLKRTGANEDPIKSKERLIMQVGYRRFIVNPVFSQHTNGSKHKYERFFQPGSTCVATFYAPIQFSPSTVLCFKEKKSTKLQLVASGVLLSCNPDRLIVKRIVLSGHPYKVNKRSAVIRFMFFNREDVIYFKPCKLRTKYGRIGHIKEPLGTHGHMKCTFDGQLKSQDTVLLHLYKRMFPKWTYEDCIVTDKDSNDAMEQA</sequence>
<protein>
    <submittedName>
        <fullName evidence="1">Uncharacterized protein</fullName>
    </submittedName>
</protein>
<organism evidence="1 2">
    <name type="scientific">Choristoneura fumiferana</name>
    <name type="common">Spruce budworm moth</name>
    <name type="synonym">Archips fumiferana</name>
    <dbReference type="NCBI Taxonomy" id="7141"/>
    <lineage>
        <taxon>Eukaryota</taxon>
        <taxon>Metazoa</taxon>
        <taxon>Ecdysozoa</taxon>
        <taxon>Arthropoda</taxon>
        <taxon>Hexapoda</taxon>
        <taxon>Insecta</taxon>
        <taxon>Pterygota</taxon>
        <taxon>Neoptera</taxon>
        <taxon>Endopterygota</taxon>
        <taxon>Lepidoptera</taxon>
        <taxon>Glossata</taxon>
        <taxon>Ditrysia</taxon>
        <taxon>Tortricoidea</taxon>
        <taxon>Tortricidae</taxon>
        <taxon>Tortricinae</taxon>
        <taxon>Choristoneura</taxon>
    </lineage>
</organism>
<dbReference type="EMBL" id="CM046112">
    <property type="protein sequence ID" value="KAI8429225.1"/>
    <property type="molecule type" value="Genomic_DNA"/>
</dbReference>
<keyword evidence="2" id="KW-1185">Reference proteome</keyword>
<dbReference type="Proteomes" id="UP001064048">
    <property type="component" value="Chromosome 12"/>
</dbReference>
<accession>A0ACC0JYN8</accession>